<keyword evidence="1" id="KW-0472">Membrane</keyword>
<gene>
    <name evidence="2" type="ORF">TEK04_19625</name>
</gene>
<keyword evidence="1" id="KW-1133">Transmembrane helix</keyword>
<dbReference type="Proteomes" id="UP001361570">
    <property type="component" value="Unassembled WGS sequence"/>
</dbReference>
<organism evidence="2 3">
    <name type="scientific">Klenkia sesuvii</name>
    <dbReference type="NCBI Taxonomy" id="3103137"/>
    <lineage>
        <taxon>Bacteria</taxon>
        <taxon>Bacillati</taxon>
        <taxon>Actinomycetota</taxon>
        <taxon>Actinomycetes</taxon>
        <taxon>Geodermatophilales</taxon>
        <taxon>Geodermatophilaceae</taxon>
        <taxon>Klenkia</taxon>
    </lineage>
</organism>
<accession>A0ABU8DYM8</accession>
<feature type="transmembrane region" description="Helical" evidence="1">
    <location>
        <begin position="44"/>
        <end position="60"/>
    </location>
</feature>
<evidence type="ECO:0000313" key="2">
    <source>
        <dbReference type="EMBL" id="MEI4273937.1"/>
    </source>
</evidence>
<keyword evidence="1" id="KW-0812">Transmembrane</keyword>
<dbReference type="EMBL" id="JBAPLU010000029">
    <property type="protein sequence ID" value="MEI4273937.1"/>
    <property type="molecule type" value="Genomic_DNA"/>
</dbReference>
<evidence type="ECO:0000313" key="3">
    <source>
        <dbReference type="Proteomes" id="UP001361570"/>
    </source>
</evidence>
<proteinExistence type="predicted"/>
<evidence type="ECO:0000256" key="1">
    <source>
        <dbReference type="SAM" id="Phobius"/>
    </source>
</evidence>
<keyword evidence="3" id="KW-1185">Reference proteome</keyword>
<reference evidence="2 3" key="1">
    <citation type="submission" date="2024-03" db="EMBL/GenBank/DDBJ databases">
        <title>Draft genome sequence of Klenkia sp. LSe6-5.</title>
        <authorList>
            <person name="Duangmal K."/>
            <person name="Chantavorakit T."/>
        </authorList>
    </citation>
    <scope>NUCLEOTIDE SEQUENCE [LARGE SCALE GENOMIC DNA]</scope>
    <source>
        <strain evidence="2 3">LSe6-5</strain>
    </source>
</reference>
<feature type="transmembrane region" description="Helical" evidence="1">
    <location>
        <begin position="20"/>
        <end position="38"/>
    </location>
</feature>
<name>A0ABU8DYM8_9ACTN</name>
<protein>
    <submittedName>
        <fullName evidence="2">Uncharacterized protein</fullName>
    </submittedName>
</protein>
<sequence length="120" mass="12946">MIATVRAALDRLRRTEPALLRARYVQALALAGALGLTVPGVVDRWVGLGLAVFGFVAPWLQGRRTRADVWSAATVDELTELVATYPELADVAKAMVGQGISLPIVRQWLQHAGPQHRAPA</sequence>
<dbReference type="RefSeq" id="WP_336406053.1">
    <property type="nucleotide sequence ID" value="NZ_JBAPLU010000029.1"/>
</dbReference>
<comment type="caution">
    <text evidence="2">The sequence shown here is derived from an EMBL/GenBank/DDBJ whole genome shotgun (WGS) entry which is preliminary data.</text>
</comment>